<dbReference type="AlphaFoldDB" id="E2PW41"/>
<proteinExistence type="predicted"/>
<feature type="compositionally biased region" description="Polar residues" evidence="1">
    <location>
        <begin position="1"/>
        <end position="13"/>
    </location>
</feature>
<protein>
    <submittedName>
        <fullName evidence="2">Uncharacterized protein</fullName>
    </submittedName>
</protein>
<keyword evidence="3" id="KW-1185">Reference proteome</keyword>
<gene>
    <name evidence="2" type="ORF">SCLAV_4958</name>
</gene>
<dbReference type="Proteomes" id="UP000002357">
    <property type="component" value="Chromosome"/>
</dbReference>
<evidence type="ECO:0000313" key="2">
    <source>
        <dbReference type="EMBL" id="EFG10031.1"/>
    </source>
</evidence>
<feature type="region of interest" description="Disordered" evidence="1">
    <location>
        <begin position="1"/>
        <end position="46"/>
    </location>
</feature>
<name>E2PW41_STRCL</name>
<evidence type="ECO:0000313" key="3">
    <source>
        <dbReference type="Proteomes" id="UP000002357"/>
    </source>
</evidence>
<accession>E2PW41</accession>
<sequence>MGSTARTAPNGQRDSADRDGSAAGTEPAGRTGPDGRRQRGDGTPGP</sequence>
<reference evidence="2 3" key="1">
    <citation type="journal article" date="2010" name="Genome Biol. Evol.">
        <title>The sequence of a 1.8-mb bacterial linear plasmid reveals a rich evolutionary reservoir of secondary metabolic pathways.</title>
        <authorList>
            <person name="Medema M.H."/>
            <person name="Trefzer A."/>
            <person name="Kovalchuk A."/>
            <person name="van den Berg M."/>
            <person name="Mueller U."/>
            <person name="Heijne W."/>
            <person name="Wu L."/>
            <person name="Alam M.T."/>
            <person name="Ronning C.M."/>
            <person name="Nierman W.C."/>
            <person name="Bovenberg R.A.L."/>
            <person name="Breitling R."/>
            <person name="Takano E."/>
        </authorList>
    </citation>
    <scope>NUCLEOTIDE SEQUENCE [LARGE SCALE GENOMIC DNA]</scope>
    <source>
        <strain evidence="3">ATCC 27064 / DSM 738 / JCM 4710 / NBRC 13307 / NCIMB 12785 / NRRL 3585 / VKM Ac-602</strain>
    </source>
</reference>
<evidence type="ECO:0000256" key="1">
    <source>
        <dbReference type="SAM" id="MobiDB-lite"/>
    </source>
</evidence>
<dbReference type="EMBL" id="CM000913">
    <property type="protein sequence ID" value="EFG10031.1"/>
    <property type="molecule type" value="Genomic_DNA"/>
</dbReference>
<organism evidence="2 3">
    <name type="scientific">Streptomyces clavuligerus</name>
    <dbReference type="NCBI Taxonomy" id="1901"/>
    <lineage>
        <taxon>Bacteria</taxon>
        <taxon>Bacillati</taxon>
        <taxon>Actinomycetota</taxon>
        <taxon>Actinomycetes</taxon>
        <taxon>Kitasatosporales</taxon>
        <taxon>Streptomycetaceae</taxon>
        <taxon>Streptomyces</taxon>
    </lineage>
</organism>